<protein>
    <submittedName>
        <fullName evidence="2">Uncharacterized protein</fullName>
    </submittedName>
</protein>
<name>A0A381MYH1_9ZZZZ</name>
<dbReference type="EMBL" id="UINC01000010">
    <property type="protein sequence ID" value="SUZ47309.1"/>
    <property type="molecule type" value="Genomic_DNA"/>
</dbReference>
<reference evidence="2" key="1">
    <citation type="submission" date="2018-05" db="EMBL/GenBank/DDBJ databases">
        <authorList>
            <person name="Lanie J.A."/>
            <person name="Ng W.-L."/>
            <person name="Kazmierczak K.M."/>
            <person name="Andrzejewski T.M."/>
            <person name="Davidsen T.M."/>
            <person name="Wayne K.J."/>
            <person name="Tettelin H."/>
            <person name="Glass J.I."/>
            <person name="Rusch D."/>
            <person name="Podicherti R."/>
            <person name="Tsui H.-C.T."/>
            <person name="Winkler M.E."/>
        </authorList>
    </citation>
    <scope>NUCLEOTIDE SEQUENCE</scope>
</reference>
<keyword evidence="1" id="KW-1133">Transmembrane helix</keyword>
<proteinExistence type="predicted"/>
<evidence type="ECO:0000313" key="2">
    <source>
        <dbReference type="EMBL" id="SUZ47309.1"/>
    </source>
</evidence>
<feature type="transmembrane region" description="Helical" evidence="1">
    <location>
        <begin position="20"/>
        <end position="48"/>
    </location>
</feature>
<organism evidence="2">
    <name type="scientific">marine metagenome</name>
    <dbReference type="NCBI Taxonomy" id="408172"/>
    <lineage>
        <taxon>unclassified sequences</taxon>
        <taxon>metagenomes</taxon>
        <taxon>ecological metagenomes</taxon>
    </lineage>
</organism>
<sequence length="55" mass="6316">MICSEDMNKGVVITQARIEMIYAFFGIIIVLVIQGEHSAFKIFLLLIISKFIFLH</sequence>
<keyword evidence="1" id="KW-0812">Transmembrane</keyword>
<gene>
    <name evidence="2" type="ORF">METZ01_LOCUS163</name>
</gene>
<accession>A0A381MYH1</accession>
<keyword evidence="1" id="KW-0472">Membrane</keyword>
<evidence type="ECO:0000256" key="1">
    <source>
        <dbReference type="SAM" id="Phobius"/>
    </source>
</evidence>
<dbReference type="AlphaFoldDB" id="A0A381MYH1"/>